<feature type="active site" description="Proton donor/acceptor" evidence="3">
    <location>
        <position position="99"/>
    </location>
</feature>
<dbReference type="EMBL" id="JAWWNJ010000010">
    <property type="protein sequence ID" value="KAK7046364.1"/>
    <property type="molecule type" value="Genomic_DNA"/>
</dbReference>
<dbReference type="InterPro" id="IPR010122">
    <property type="entry name" value="HMG_CoA_synthase_euk"/>
</dbReference>
<feature type="active site" description="Proton donor/acceptor" evidence="3">
    <location>
        <position position="279"/>
    </location>
</feature>
<name>A0AAW0D5Z7_9AGAR</name>
<proteinExistence type="inferred from homology"/>
<dbReference type="GO" id="GO:0006696">
    <property type="term" value="P:ergosterol biosynthetic process"/>
    <property type="evidence" value="ECO:0007669"/>
    <property type="project" value="TreeGrafter"/>
</dbReference>
<feature type="binding site" evidence="4">
    <location>
        <position position="284"/>
    </location>
    <ligand>
        <name>CoA</name>
        <dbReference type="ChEBI" id="CHEBI:57287"/>
    </ligand>
</feature>
<comment type="function">
    <text evidence="5">Catalyzes the condensation of acetyl-CoA with acetoacetyl-CoA to form HMG-CoA.</text>
</comment>
<dbReference type="InterPro" id="IPR013528">
    <property type="entry name" value="HMG_CoA_synth_N"/>
</dbReference>
<sequence length="498" mass="54903">MNCPAETADSTYDCDCRPKDVGILAMDMYFPLRCVSESDLENYTHASRGKYTIGLGQEYMAFADDREDTASFALNAVSSLLTKYTIDPSTIGRIDVGTESLLDKSKSIKTTLMDLFAPENNTDIEGVDSINACYGSTAALFNAINWIESRSWDGRNAIVVAVDIAVYKEGNARPVGGAGAVAMLVGPGAPVVFEPIHGTYMADTYDFYKPEMASEYPEVDGPESITTYLHALDESYKAFKAKTAQTTKRRKTHDNINTPTEAIPPSAFSLEDLDYALFHSPYNKLVEKAHARLLYNDFLSAPASPHFASLSDLERETILALPPSATLLDKSIEHLFMSLHPTQSSFDTKVLPTLLCSKRLGNMYTASLYACLASLISSVPGRELKGKRAGMYAFGGGCAGSFFVVRFRGEGEMKLEGMRGRMGLVGRLDEMRVVRCEEFEEALEMRERNHGKAGIEPEGSLENIRLGAFYLAGIDEKHRRKYLRKAGEERDADSTKLL</sequence>
<dbReference type="InterPro" id="IPR013746">
    <property type="entry name" value="HMG_CoA_synt_C_dom"/>
</dbReference>
<accession>A0AAW0D5Z7</accession>
<evidence type="ECO:0000259" key="6">
    <source>
        <dbReference type="Pfam" id="PF01154"/>
    </source>
</evidence>
<organism evidence="8 9">
    <name type="scientific">Favolaschia claudopus</name>
    <dbReference type="NCBI Taxonomy" id="2862362"/>
    <lineage>
        <taxon>Eukaryota</taxon>
        <taxon>Fungi</taxon>
        <taxon>Dikarya</taxon>
        <taxon>Basidiomycota</taxon>
        <taxon>Agaricomycotina</taxon>
        <taxon>Agaricomycetes</taxon>
        <taxon>Agaricomycetidae</taxon>
        <taxon>Agaricales</taxon>
        <taxon>Marasmiineae</taxon>
        <taxon>Mycenaceae</taxon>
        <taxon>Favolaschia</taxon>
    </lineage>
</organism>
<dbReference type="GO" id="GO:0004421">
    <property type="term" value="F:hydroxymethylglutaryl-CoA synthase activity"/>
    <property type="evidence" value="ECO:0007669"/>
    <property type="project" value="UniProtKB-EC"/>
</dbReference>
<dbReference type="GO" id="GO:0006084">
    <property type="term" value="P:acetyl-CoA metabolic process"/>
    <property type="evidence" value="ECO:0007669"/>
    <property type="project" value="InterPro"/>
</dbReference>
<evidence type="ECO:0000256" key="5">
    <source>
        <dbReference type="RuleBase" id="RU364071"/>
    </source>
</evidence>
<dbReference type="FunFam" id="3.40.47.10:FF:000008">
    <property type="entry name" value="3-hydroxy-3-methylglutaryl coenzyme A synthase"/>
    <property type="match status" value="1"/>
</dbReference>
<evidence type="ECO:0000259" key="7">
    <source>
        <dbReference type="Pfam" id="PF08540"/>
    </source>
</evidence>
<gene>
    <name evidence="8" type="ORF">R3P38DRAFT_69261</name>
</gene>
<feature type="domain" description="Hydroxymethylglutaryl-coenzyme A synthase N-terminal" evidence="6">
    <location>
        <begin position="17"/>
        <end position="190"/>
    </location>
</feature>
<feature type="domain" description="Hydroxymethylglutaryl-coenzyme A synthase C-terminal" evidence="7">
    <location>
        <begin position="191"/>
        <end position="485"/>
    </location>
</feature>
<feature type="binding site" evidence="4">
    <location>
        <position position="171"/>
    </location>
    <ligand>
        <name>CoA</name>
        <dbReference type="ChEBI" id="CHEBI:57287"/>
    </ligand>
</feature>
<dbReference type="Pfam" id="PF08540">
    <property type="entry name" value="HMG_CoA_synt_C"/>
    <property type="match status" value="1"/>
</dbReference>
<reference evidence="8 9" key="1">
    <citation type="journal article" date="2024" name="J Genomics">
        <title>Draft genome sequencing and assembly of Favolaschia claudopus CIRM-BRFM 2984 isolated from oak limbs.</title>
        <authorList>
            <person name="Navarro D."/>
            <person name="Drula E."/>
            <person name="Chaduli D."/>
            <person name="Cazenave R."/>
            <person name="Ahrendt S."/>
            <person name="Wang J."/>
            <person name="Lipzen A."/>
            <person name="Daum C."/>
            <person name="Barry K."/>
            <person name="Grigoriev I.V."/>
            <person name="Favel A."/>
            <person name="Rosso M.N."/>
            <person name="Martin F."/>
        </authorList>
    </citation>
    <scope>NUCLEOTIDE SEQUENCE [LARGE SCALE GENOMIC DNA]</scope>
    <source>
        <strain evidence="8 9">CIRM-BRFM 2984</strain>
    </source>
</reference>
<dbReference type="Pfam" id="PF01154">
    <property type="entry name" value="HMG_CoA_synt_N"/>
    <property type="match status" value="1"/>
</dbReference>
<feature type="binding site" evidence="4">
    <location>
        <position position="224"/>
    </location>
    <ligand>
        <name>CoA</name>
        <dbReference type="ChEBI" id="CHEBI:57287"/>
    </ligand>
</feature>
<dbReference type="Gene3D" id="3.40.47.10">
    <property type="match status" value="1"/>
</dbReference>
<dbReference type="GO" id="GO:0010142">
    <property type="term" value="P:farnesyl diphosphate biosynthetic process, mevalonate pathway"/>
    <property type="evidence" value="ECO:0007669"/>
    <property type="project" value="InterPro"/>
</dbReference>
<dbReference type="SUPFAM" id="SSF53901">
    <property type="entry name" value="Thiolase-like"/>
    <property type="match status" value="2"/>
</dbReference>
<evidence type="ECO:0000256" key="1">
    <source>
        <dbReference type="ARBA" id="ARBA00007061"/>
    </source>
</evidence>
<dbReference type="Proteomes" id="UP001362999">
    <property type="component" value="Unassembled WGS sequence"/>
</dbReference>
<evidence type="ECO:0000256" key="4">
    <source>
        <dbReference type="PIRSR" id="PIRSR610122-2"/>
    </source>
</evidence>
<dbReference type="PANTHER" id="PTHR43323:SF2">
    <property type="entry name" value="HYDROXYMETHYLGLUTARYL-COA SYNTHASE"/>
    <property type="match status" value="1"/>
</dbReference>
<keyword evidence="2 5" id="KW-0808">Transferase</keyword>
<dbReference type="PANTHER" id="PTHR43323">
    <property type="entry name" value="3-HYDROXY-3-METHYLGLUTARYL COENZYME A SYNTHASE"/>
    <property type="match status" value="1"/>
</dbReference>
<dbReference type="AlphaFoldDB" id="A0AAW0D5Z7"/>
<protein>
    <recommendedName>
        <fullName evidence="5">Hydroxymethylglutaryl-CoA synthase</fullName>
        <shortName evidence="5">HMG-CoA synthase</shortName>
        <ecNumber evidence="5">2.3.3.10</ecNumber>
    </recommendedName>
    <alternativeName>
        <fullName evidence="5">3-hydroxy-3-methylglutaryl coenzyme A synthase</fullName>
    </alternativeName>
</protein>
<dbReference type="InterPro" id="IPR016039">
    <property type="entry name" value="Thiolase-like"/>
</dbReference>
<evidence type="ECO:0000313" key="9">
    <source>
        <dbReference type="Proteomes" id="UP001362999"/>
    </source>
</evidence>
<dbReference type="CDD" id="cd00827">
    <property type="entry name" value="init_cond_enzymes"/>
    <property type="match status" value="1"/>
</dbReference>
<evidence type="ECO:0000256" key="2">
    <source>
        <dbReference type="ARBA" id="ARBA00022679"/>
    </source>
</evidence>
<evidence type="ECO:0000313" key="8">
    <source>
        <dbReference type="EMBL" id="KAK7046364.1"/>
    </source>
</evidence>
<dbReference type="EC" id="2.3.3.10" evidence="5"/>
<dbReference type="NCBIfam" id="TIGR01833">
    <property type="entry name" value="HMG-CoA-S_euk"/>
    <property type="match status" value="1"/>
</dbReference>
<keyword evidence="9" id="KW-1185">Reference proteome</keyword>
<comment type="similarity">
    <text evidence="1 5">Belongs to the thiolase-like superfamily. HMG-CoA synthase family.</text>
</comment>
<comment type="caution">
    <text evidence="8">The sequence shown here is derived from an EMBL/GenBank/DDBJ whole genome shotgun (WGS) entry which is preliminary data.</text>
</comment>
<feature type="active site" description="Acyl-thioester intermediate" evidence="3">
    <location>
        <position position="133"/>
    </location>
</feature>
<comment type="catalytic activity">
    <reaction evidence="5">
        <text>acetoacetyl-CoA + acetyl-CoA + H2O = (3S)-3-hydroxy-3-methylglutaryl-CoA + CoA + H(+)</text>
        <dbReference type="Rhea" id="RHEA:10188"/>
        <dbReference type="ChEBI" id="CHEBI:15377"/>
        <dbReference type="ChEBI" id="CHEBI:15378"/>
        <dbReference type="ChEBI" id="CHEBI:43074"/>
        <dbReference type="ChEBI" id="CHEBI:57286"/>
        <dbReference type="ChEBI" id="CHEBI:57287"/>
        <dbReference type="ChEBI" id="CHEBI:57288"/>
        <dbReference type="EC" id="2.3.3.10"/>
    </reaction>
</comment>
<feature type="binding site" evidence="4">
    <location>
        <position position="288"/>
    </location>
    <ligand>
        <name>CoA</name>
        <dbReference type="ChEBI" id="CHEBI:57287"/>
    </ligand>
</feature>
<evidence type="ECO:0000256" key="3">
    <source>
        <dbReference type="PIRSR" id="PIRSR610122-1"/>
    </source>
</evidence>